<feature type="non-terminal residue" evidence="2">
    <location>
        <position position="231"/>
    </location>
</feature>
<dbReference type="EMBL" id="ANJA01000564">
    <property type="protein sequence ID" value="ETO83086.1"/>
    <property type="molecule type" value="Genomic_DNA"/>
</dbReference>
<gene>
    <name evidence="2" type="ORF">F444_02835</name>
</gene>
<evidence type="ECO:0000313" key="3">
    <source>
        <dbReference type="Proteomes" id="UP000028582"/>
    </source>
</evidence>
<dbReference type="AlphaFoldDB" id="A0A081AW25"/>
<feature type="region of interest" description="Disordered" evidence="1">
    <location>
        <begin position="93"/>
        <end position="121"/>
    </location>
</feature>
<proteinExistence type="predicted"/>
<feature type="compositionally biased region" description="Low complexity" evidence="1">
    <location>
        <begin position="16"/>
        <end position="29"/>
    </location>
</feature>
<feature type="region of interest" description="Disordered" evidence="1">
    <location>
        <begin position="1"/>
        <end position="29"/>
    </location>
</feature>
<comment type="caution">
    <text evidence="2">The sequence shown here is derived from an EMBL/GenBank/DDBJ whole genome shotgun (WGS) entry which is preliminary data.</text>
</comment>
<organism evidence="2 3">
    <name type="scientific">Phytophthora nicotianae P1976</name>
    <dbReference type="NCBI Taxonomy" id="1317066"/>
    <lineage>
        <taxon>Eukaryota</taxon>
        <taxon>Sar</taxon>
        <taxon>Stramenopiles</taxon>
        <taxon>Oomycota</taxon>
        <taxon>Peronosporomycetes</taxon>
        <taxon>Peronosporales</taxon>
        <taxon>Peronosporaceae</taxon>
        <taxon>Phytophthora</taxon>
    </lineage>
</organism>
<evidence type="ECO:0000313" key="2">
    <source>
        <dbReference type="EMBL" id="ETO83086.1"/>
    </source>
</evidence>
<feature type="compositionally biased region" description="Low complexity" evidence="1">
    <location>
        <begin position="108"/>
        <end position="121"/>
    </location>
</feature>
<reference evidence="2 3" key="1">
    <citation type="submission" date="2013-11" db="EMBL/GenBank/DDBJ databases">
        <title>The Genome Sequence of Phytophthora parasitica P1976.</title>
        <authorList>
            <consortium name="The Broad Institute Genomics Platform"/>
            <person name="Russ C."/>
            <person name="Tyler B."/>
            <person name="Panabieres F."/>
            <person name="Shan W."/>
            <person name="Tripathy S."/>
            <person name="Grunwald N."/>
            <person name="Machado M."/>
            <person name="Johnson C.S."/>
            <person name="Walker B."/>
            <person name="Young S."/>
            <person name="Zeng Q."/>
            <person name="Gargeya S."/>
            <person name="Fitzgerald M."/>
            <person name="Haas B."/>
            <person name="Abouelleil A."/>
            <person name="Allen A.W."/>
            <person name="Alvarado L."/>
            <person name="Arachchi H.M."/>
            <person name="Berlin A.M."/>
            <person name="Chapman S.B."/>
            <person name="Gainer-Dewar J."/>
            <person name="Goldberg J."/>
            <person name="Griggs A."/>
            <person name="Gujja S."/>
            <person name="Hansen M."/>
            <person name="Howarth C."/>
            <person name="Imamovic A."/>
            <person name="Ireland A."/>
            <person name="Larimer J."/>
            <person name="McCowan C."/>
            <person name="Murphy C."/>
            <person name="Pearson M."/>
            <person name="Poon T.W."/>
            <person name="Priest M."/>
            <person name="Roberts A."/>
            <person name="Saif S."/>
            <person name="Shea T."/>
            <person name="Sisk P."/>
            <person name="Sykes S."/>
            <person name="Wortman J."/>
            <person name="Nusbaum C."/>
            <person name="Birren B."/>
        </authorList>
    </citation>
    <scope>NUCLEOTIDE SEQUENCE [LARGE SCALE GENOMIC DNA]</scope>
    <source>
        <strain evidence="2 3">P1976</strain>
    </source>
</reference>
<accession>A0A081AW25</accession>
<evidence type="ECO:0000256" key="1">
    <source>
        <dbReference type="SAM" id="MobiDB-lite"/>
    </source>
</evidence>
<feature type="compositionally biased region" description="Basic residues" evidence="1">
    <location>
        <begin position="1"/>
        <end position="10"/>
    </location>
</feature>
<dbReference type="Proteomes" id="UP000028582">
    <property type="component" value="Unassembled WGS sequence"/>
</dbReference>
<name>A0A081AW25_PHYNI</name>
<sequence length="231" mass="25225">MKNGKCKSKATKTYGKKTSTARPKPAAKATTALKTLNMKKPRMPTSVKIAKEKGKAARVAAFGENRCAASGAAEVDEIAVMTEARNRHDEIADTKTKKKKKIRTIQNTSSATPPTTTTPFTSNALKTTIVTGPHKKKRKPVPSLPLPDDENSIKLIVSAITKKTMSTITSAVKTPKPSSALATMMRKVSAGNKKIEVTKKWTEAMRKWMAILAMRRLHKNKVLLQQTLTLS</sequence>
<protein>
    <submittedName>
        <fullName evidence="2">Uncharacterized protein</fullName>
    </submittedName>
</protein>